<protein>
    <submittedName>
        <fullName evidence="6">Class I SAM-dependent methyltransferase</fullName>
    </submittedName>
    <submittedName>
        <fullName evidence="5">Glycine/sarcosine N-methyltransferase</fullName>
        <ecNumber evidence="5">2.1.1.156</ecNumber>
    </submittedName>
</protein>
<dbReference type="RefSeq" id="WP_075067771.1">
    <property type="nucleotide sequence ID" value="NZ_LKAJ02000003.1"/>
</dbReference>
<evidence type="ECO:0000256" key="2">
    <source>
        <dbReference type="ARBA" id="ARBA00022679"/>
    </source>
</evidence>
<keyword evidence="1 5" id="KW-0489">Methyltransferase</keyword>
<name>A0A0Q9Y9N9_9GAMM</name>
<dbReference type="PANTHER" id="PTHR16458:SF2">
    <property type="entry name" value="GLYCINE N-METHYLTRANSFERASE"/>
    <property type="match status" value="1"/>
</dbReference>
<dbReference type="GO" id="GO:0006111">
    <property type="term" value="P:regulation of gluconeogenesis"/>
    <property type="evidence" value="ECO:0007669"/>
    <property type="project" value="TreeGrafter"/>
</dbReference>
<dbReference type="GO" id="GO:0032259">
    <property type="term" value="P:methylation"/>
    <property type="evidence" value="ECO:0007669"/>
    <property type="project" value="UniProtKB-KW"/>
</dbReference>
<dbReference type="GO" id="GO:0017174">
    <property type="term" value="F:glycine N-methyltransferase activity"/>
    <property type="evidence" value="ECO:0007669"/>
    <property type="project" value="InterPro"/>
</dbReference>
<dbReference type="InterPro" id="IPR029063">
    <property type="entry name" value="SAM-dependent_MTases_sf"/>
</dbReference>
<evidence type="ECO:0000259" key="4">
    <source>
        <dbReference type="Pfam" id="PF13649"/>
    </source>
</evidence>
<dbReference type="GO" id="GO:1901052">
    <property type="term" value="P:sarcosine metabolic process"/>
    <property type="evidence" value="ECO:0007669"/>
    <property type="project" value="TreeGrafter"/>
</dbReference>
<evidence type="ECO:0000313" key="5">
    <source>
        <dbReference type="EMBL" id="KRG17436.1"/>
    </source>
</evidence>
<dbReference type="Gene3D" id="2.20.25.110">
    <property type="entry name" value="S-adenosyl-L-methionine-dependent methyltransferases"/>
    <property type="match status" value="1"/>
</dbReference>
<dbReference type="Pfam" id="PF13649">
    <property type="entry name" value="Methyltransf_25"/>
    <property type="match status" value="1"/>
</dbReference>
<proteinExistence type="predicted"/>
<evidence type="ECO:0000256" key="3">
    <source>
        <dbReference type="ARBA" id="ARBA00022691"/>
    </source>
</evidence>
<keyword evidence="2 5" id="KW-0808">Transferase</keyword>
<dbReference type="GO" id="GO:0016594">
    <property type="term" value="F:glycine binding"/>
    <property type="evidence" value="ECO:0007669"/>
    <property type="project" value="TreeGrafter"/>
</dbReference>
<dbReference type="EMBL" id="LKAJ02000003">
    <property type="protein sequence ID" value="MCS5712844.1"/>
    <property type="molecule type" value="Genomic_DNA"/>
</dbReference>
<dbReference type="Gene3D" id="3.40.50.150">
    <property type="entry name" value="Vaccinia Virus protein VP39"/>
    <property type="match status" value="1"/>
</dbReference>
<dbReference type="PANTHER" id="PTHR16458">
    <property type="entry name" value="GLYCINE N-METHYLTRANSFERASE"/>
    <property type="match status" value="1"/>
</dbReference>
<keyword evidence="3" id="KW-0949">S-adenosyl-L-methionine</keyword>
<dbReference type="InterPro" id="IPR014369">
    <property type="entry name" value="Gly/Sar_N_MeTrfase"/>
</dbReference>
<reference evidence="5" key="1">
    <citation type="submission" date="2015-09" db="EMBL/GenBank/DDBJ databases">
        <title>Draft Genome Sequences of Two Novel Amoeba-resistant Intranuclear Bacteria, Candidatus Berkiella cookevillensis and Candidatus Berkiella aquae.</title>
        <authorList>
            <person name="Mehari Y.T."/>
            <person name="Arivett B.A."/>
            <person name="Farone A.L."/>
            <person name="Gunderson J.H."/>
            <person name="Farone M.B."/>
        </authorList>
    </citation>
    <scope>NUCLEOTIDE SEQUENCE [LARGE SCALE GENOMIC DNA]</scope>
    <source>
        <strain evidence="5">HT99</strain>
    </source>
</reference>
<dbReference type="OrthoDB" id="5634300at2"/>
<dbReference type="AlphaFoldDB" id="A0A0Q9Y9N9"/>
<dbReference type="GO" id="GO:0051289">
    <property type="term" value="P:protein homotetramerization"/>
    <property type="evidence" value="ECO:0007669"/>
    <property type="project" value="TreeGrafter"/>
</dbReference>
<dbReference type="GO" id="GO:0006730">
    <property type="term" value="P:one-carbon metabolic process"/>
    <property type="evidence" value="ECO:0007669"/>
    <property type="project" value="TreeGrafter"/>
</dbReference>
<gene>
    <name evidence="6" type="ORF">HT99x_015500</name>
    <name evidence="5" type="ORF">HT99x_03191</name>
</gene>
<evidence type="ECO:0000256" key="1">
    <source>
        <dbReference type="ARBA" id="ARBA00022603"/>
    </source>
</evidence>
<evidence type="ECO:0000313" key="7">
    <source>
        <dbReference type="Proteomes" id="UP000051497"/>
    </source>
</evidence>
<dbReference type="GO" id="GO:0005829">
    <property type="term" value="C:cytosol"/>
    <property type="evidence" value="ECO:0007669"/>
    <property type="project" value="TreeGrafter"/>
</dbReference>
<dbReference type="InterPro" id="IPR041698">
    <property type="entry name" value="Methyltransf_25"/>
</dbReference>
<dbReference type="EMBL" id="LKAJ01000029">
    <property type="protein sequence ID" value="KRG17436.1"/>
    <property type="molecule type" value="Genomic_DNA"/>
</dbReference>
<dbReference type="GO" id="GO:0042802">
    <property type="term" value="F:identical protein binding"/>
    <property type="evidence" value="ECO:0007669"/>
    <property type="project" value="TreeGrafter"/>
</dbReference>
<comment type="caution">
    <text evidence="5">The sequence shown here is derived from an EMBL/GenBank/DDBJ whole genome shotgun (WGS) entry which is preliminary data.</text>
</comment>
<keyword evidence="7" id="KW-1185">Reference proteome</keyword>
<dbReference type="SUPFAM" id="SSF53335">
    <property type="entry name" value="S-adenosyl-L-methionine-dependent methyltransferases"/>
    <property type="match status" value="1"/>
</dbReference>
<organism evidence="5">
    <name type="scientific">Candidatus Berkiella aquae</name>
    <dbReference type="NCBI Taxonomy" id="295108"/>
    <lineage>
        <taxon>Bacteria</taxon>
        <taxon>Pseudomonadati</taxon>
        <taxon>Pseudomonadota</taxon>
        <taxon>Gammaproteobacteria</taxon>
        <taxon>Candidatus Berkiellales</taxon>
        <taxon>Candidatus Berkiellaceae</taxon>
        <taxon>Candidatus Berkiella</taxon>
    </lineage>
</organism>
<dbReference type="GO" id="GO:0046500">
    <property type="term" value="P:S-adenosylmethionine metabolic process"/>
    <property type="evidence" value="ECO:0007669"/>
    <property type="project" value="TreeGrafter"/>
</dbReference>
<dbReference type="CDD" id="cd02440">
    <property type="entry name" value="AdoMet_MTases"/>
    <property type="match status" value="1"/>
</dbReference>
<feature type="domain" description="Methyltransferase" evidence="4">
    <location>
        <begin position="46"/>
        <end position="143"/>
    </location>
</feature>
<dbReference type="PATRIC" id="fig|1590043.3.peg.3250"/>
<dbReference type="STRING" id="295108.HT99x_03191"/>
<reference evidence="6" key="2">
    <citation type="journal article" date="2016" name="Genome Announc.">
        <title>Draft Genome Sequences of Two Novel Amoeba-Resistant Intranuclear Bacteria, 'Candidatus Berkiella cookevillensis' and 'Candidatus Berkiella aquae'.</title>
        <authorList>
            <person name="Mehari Y.T."/>
            <person name="Arivett B.A."/>
            <person name="Farone A.L."/>
            <person name="Gunderson J.H."/>
            <person name="Farone M.B."/>
        </authorList>
    </citation>
    <scope>NUCLEOTIDE SEQUENCE</scope>
    <source>
        <strain evidence="6">HT99</strain>
    </source>
</reference>
<accession>A0A0Q9Y9N9</accession>
<reference evidence="6" key="3">
    <citation type="submission" date="2021-06" db="EMBL/GenBank/DDBJ databases">
        <title>Genomic Description and Analysis of Intracellular Bacteria, Candidatus Berkiella cookevillensis and Candidatus Berkiella aquae.</title>
        <authorList>
            <person name="Kidane D.T."/>
            <person name="Mehari Y.T."/>
            <person name="Rice F.C."/>
            <person name="Arivett B.A."/>
            <person name="Farone A.L."/>
            <person name="Berk S.G."/>
            <person name="Farone M.B."/>
        </authorList>
    </citation>
    <scope>NUCLEOTIDE SEQUENCE</scope>
    <source>
        <strain evidence="6">HT99</strain>
    </source>
</reference>
<dbReference type="EC" id="2.1.1.156" evidence="5"/>
<sequence>MNDSNDFYKTLSSFYHLIFENWDTSINQQGKILSAILPNAIKEFPVLDCACGIGTQALSLATIGYQVVGSDISEDEIKRAKEEAIKRNLSIEFRVDDMRNLLSAQLNHYGAVIAMDNSLPHLKSDEDIISALTSMCHRLRKGGVLLLSLRDYEKLMREQPTFTEPKFYQDGPYKRIVHQVWDWQDERHYTLHLYITIDSKEGWKSFHFVGNYRAVTLEEVLNFAKNVGLIKLKVLNPSETGFYQPIIYGEKK</sequence>
<dbReference type="GO" id="GO:1904047">
    <property type="term" value="F:S-adenosyl-L-methionine binding"/>
    <property type="evidence" value="ECO:0007669"/>
    <property type="project" value="TreeGrafter"/>
</dbReference>
<dbReference type="Proteomes" id="UP000051497">
    <property type="component" value="Unassembled WGS sequence"/>
</dbReference>
<evidence type="ECO:0000313" key="6">
    <source>
        <dbReference type="EMBL" id="MCS5712844.1"/>
    </source>
</evidence>
<dbReference type="GO" id="GO:0046498">
    <property type="term" value="P:S-adenosylhomocysteine metabolic process"/>
    <property type="evidence" value="ECO:0007669"/>
    <property type="project" value="TreeGrafter"/>
</dbReference>